<sequence length="76" mass="7997">MACGFAEVAAGLPLGAATLRKIRRPRSRRRGFGARECIAGVELVPAEPRKMAVLEGELPAEPRKVAAQEGNGRGDG</sequence>
<reference evidence="1" key="2">
    <citation type="submission" date="2018-05" db="EMBL/GenBank/DDBJ databases">
        <title>OmerRS3 (Oryza meridionalis Reference Sequence Version 3).</title>
        <authorList>
            <person name="Zhang J."/>
            <person name="Kudrna D."/>
            <person name="Lee S."/>
            <person name="Talag J."/>
            <person name="Welchert J."/>
            <person name="Wing R.A."/>
        </authorList>
    </citation>
    <scope>NUCLEOTIDE SEQUENCE [LARGE SCALE GENOMIC DNA]</scope>
    <source>
        <strain evidence="1">cv. OR44</strain>
    </source>
</reference>
<accession>A0A0E0EQ20</accession>
<dbReference type="Gramene" id="OMERI09G02310.1">
    <property type="protein sequence ID" value="OMERI09G02310.1"/>
    <property type="gene ID" value="OMERI09G02310"/>
</dbReference>
<protein>
    <submittedName>
        <fullName evidence="1">Uncharacterized protein</fullName>
    </submittedName>
</protein>
<dbReference type="AlphaFoldDB" id="A0A0E0EQ20"/>
<evidence type="ECO:0000313" key="2">
    <source>
        <dbReference type="Proteomes" id="UP000008021"/>
    </source>
</evidence>
<dbReference type="HOGENOM" id="CLU_2658706_0_0_1"/>
<dbReference type="EnsemblPlants" id="OMERI09G02310.1">
    <property type="protein sequence ID" value="OMERI09G02310.1"/>
    <property type="gene ID" value="OMERI09G02310"/>
</dbReference>
<organism evidence="1">
    <name type="scientific">Oryza meridionalis</name>
    <dbReference type="NCBI Taxonomy" id="40149"/>
    <lineage>
        <taxon>Eukaryota</taxon>
        <taxon>Viridiplantae</taxon>
        <taxon>Streptophyta</taxon>
        <taxon>Embryophyta</taxon>
        <taxon>Tracheophyta</taxon>
        <taxon>Spermatophyta</taxon>
        <taxon>Magnoliopsida</taxon>
        <taxon>Liliopsida</taxon>
        <taxon>Poales</taxon>
        <taxon>Poaceae</taxon>
        <taxon>BOP clade</taxon>
        <taxon>Oryzoideae</taxon>
        <taxon>Oryzeae</taxon>
        <taxon>Oryzinae</taxon>
        <taxon>Oryza</taxon>
    </lineage>
</organism>
<evidence type="ECO:0000313" key="1">
    <source>
        <dbReference type="EnsemblPlants" id="OMERI09G02310.1"/>
    </source>
</evidence>
<reference evidence="1" key="1">
    <citation type="submission" date="2015-04" db="UniProtKB">
        <authorList>
            <consortium name="EnsemblPlants"/>
        </authorList>
    </citation>
    <scope>IDENTIFICATION</scope>
</reference>
<dbReference type="Proteomes" id="UP000008021">
    <property type="component" value="Chromosome 9"/>
</dbReference>
<keyword evidence="2" id="KW-1185">Reference proteome</keyword>
<proteinExistence type="predicted"/>
<name>A0A0E0EQ20_9ORYZ</name>